<organism evidence="2 3">
    <name type="scientific">Corynespora cassiicola Philippines</name>
    <dbReference type="NCBI Taxonomy" id="1448308"/>
    <lineage>
        <taxon>Eukaryota</taxon>
        <taxon>Fungi</taxon>
        <taxon>Dikarya</taxon>
        <taxon>Ascomycota</taxon>
        <taxon>Pezizomycotina</taxon>
        <taxon>Dothideomycetes</taxon>
        <taxon>Pleosporomycetidae</taxon>
        <taxon>Pleosporales</taxon>
        <taxon>Corynesporascaceae</taxon>
        <taxon>Corynespora</taxon>
    </lineage>
</organism>
<name>A0A2T2NQH8_CORCC</name>
<dbReference type="AlphaFoldDB" id="A0A2T2NQH8"/>
<reference evidence="2 3" key="1">
    <citation type="journal article" date="2018" name="Front. Microbiol.">
        <title>Genome-Wide Analysis of Corynespora cassiicola Leaf Fall Disease Putative Effectors.</title>
        <authorList>
            <person name="Lopez D."/>
            <person name="Ribeiro S."/>
            <person name="Label P."/>
            <person name="Fumanal B."/>
            <person name="Venisse J.S."/>
            <person name="Kohler A."/>
            <person name="de Oliveira R.R."/>
            <person name="Labutti K."/>
            <person name="Lipzen A."/>
            <person name="Lail K."/>
            <person name="Bauer D."/>
            <person name="Ohm R.A."/>
            <person name="Barry K.W."/>
            <person name="Spatafora J."/>
            <person name="Grigoriev I.V."/>
            <person name="Martin F.M."/>
            <person name="Pujade-Renaud V."/>
        </authorList>
    </citation>
    <scope>NUCLEOTIDE SEQUENCE [LARGE SCALE GENOMIC DNA]</scope>
    <source>
        <strain evidence="2 3">Philippines</strain>
    </source>
</reference>
<evidence type="ECO:0008006" key="4">
    <source>
        <dbReference type="Google" id="ProtNLM"/>
    </source>
</evidence>
<proteinExistence type="predicted"/>
<gene>
    <name evidence="2" type="ORF">BS50DRAFT_620176</name>
</gene>
<accession>A0A2T2NQH8</accession>
<protein>
    <recommendedName>
        <fullName evidence="4">60S ribosomal protein L20</fullName>
    </recommendedName>
</protein>
<dbReference type="STRING" id="1448308.A0A2T2NQH8"/>
<dbReference type="OrthoDB" id="6021263at2759"/>
<dbReference type="PANTHER" id="PTHR28266:SF1">
    <property type="entry name" value="LARGE RIBOSOMAL SUBUNIT PROTEIN ML58"/>
    <property type="match status" value="1"/>
</dbReference>
<dbReference type="GO" id="GO:0003735">
    <property type="term" value="F:structural constituent of ribosome"/>
    <property type="evidence" value="ECO:0007669"/>
    <property type="project" value="TreeGrafter"/>
</dbReference>
<feature type="region of interest" description="Disordered" evidence="1">
    <location>
        <begin position="1"/>
        <end position="43"/>
    </location>
</feature>
<dbReference type="Pfam" id="PF12824">
    <property type="entry name" value="MRP-L20"/>
    <property type="match status" value="1"/>
</dbReference>
<dbReference type="EMBL" id="KZ678134">
    <property type="protein sequence ID" value="PSN67663.1"/>
    <property type="molecule type" value="Genomic_DNA"/>
</dbReference>
<dbReference type="PANTHER" id="PTHR28266">
    <property type="entry name" value="54S RIBOSOMAL PROTEIN L20, MITOCHONDRIAL"/>
    <property type="match status" value="1"/>
</dbReference>
<dbReference type="Proteomes" id="UP000240883">
    <property type="component" value="Unassembled WGS sequence"/>
</dbReference>
<sequence>MSQCKPLLRTGTTPRLSAAIPSRGPTPSFTQARHESTTRRHKKLLHVQQAPSYAPSTPRAPTLIFNPPSAQPSVYHTPLKFLPPSDRRRNLYTAFEQRSAQSALAQRSSPIASPGTPLSTTSALPPRPTAALPPAVRNPYEKKYHLDAAAIEQMRALRAQDPDKWTRARLAEKFGCSQFFVGMVAKAPEKAEKVAREHEDARARWGRIRREAREDRGRRKALWGRDA</sequence>
<feature type="region of interest" description="Disordered" evidence="1">
    <location>
        <begin position="98"/>
        <end position="135"/>
    </location>
</feature>
<evidence type="ECO:0000313" key="2">
    <source>
        <dbReference type="EMBL" id="PSN67663.1"/>
    </source>
</evidence>
<dbReference type="InterPro" id="IPR024388">
    <property type="entry name" value="Ribosomal_mL58"/>
</dbReference>
<evidence type="ECO:0000256" key="1">
    <source>
        <dbReference type="SAM" id="MobiDB-lite"/>
    </source>
</evidence>
<keyword evidence="3" id="KW-1185">Reference proteome</keyword>
<dbReference type="GO" id="GO:0005762">
    <property type="term" value="C:mitochondrial large ribosomal subunit"/>
    <property type="evidence" value="ECO:0007669"/>
    <property type="project" value="TreeGrafter"/>
</dbReference>
<evidence type="ECO:0000313" key="3">
    <source>
        <dbReference type="Proteomes" id="UP000240883"/>
    </source>
</evidence>